<dbReference type="Pfam" id="PF22754">
    <property type="entry name" value="bHLH-TF_ACT-like_plant"/>
    <property type="match status" value="1"/>
</dbReference>
<feature type="coiled-coil region" evidence="5">
    <location>
        <begin position="174"/>
        <end position="241"/>
    </location>
</feature>
<dbReference type="InterPro" id="IPR011598">
    <property type="entry name" value="bHLH_dom"/>
</dbReference>
<dbReference type="Pfam" id="PF00010">
    <property type="entry name" value="HLH"/>
    <property type="match status" value="1"/>
</dbReference>
<dbReference type="PANTHER" id="PTHR45959:SF25">
    <property type="entry name" value="BASIC HELIX LOOP HELIX (BHLH) DNA-BINDING FAMILY PROTEIN"/>
    <property type="match status" value="1"/>
</dbReference>
<dbReference type="InterPro" id="IPR054502">
    <property type="entry name" value="bHLH-TF_ACT-like_plant"/>
</dbReference>
<evidence type="ECO:0000256" key="3">
    <source>
        <dbReference type="ARBA" id="ARBA00023163"/>
    </source>
</evidence>
<dbReference type="SUPFAM" id="SSF47459">
    <property type="entry name" value="HLH, helix-loop-helix DNA-binding domain"/>
    <property type="match status" value="1"/>
</dbReference>
<evidence type="ECO:0000313" key="7">
    <source>
        <dbReference type="EMBL" id="KAK4380850.1"/>
    </source>
</evidence>
<dbReference type="PROSITE" id="PS50888">
    <property type="entry name" value="BHLH"/>
    <property type="match status" value="1"/>
</dbReference>
<dbReference type="GO" id="GO:0080090">
    <property type="term" value="P:regulation of primary metabolic process"/>
    <property type="evidence" value="ECO:0007669"/>
    <property type="project" value="UniProtKB-ARBA"/>
</dbReference>
<dbReference type="Gene3D" id="4.10.280.10">
    <property type="entry name" value="Helix-loop-helix DNA-binding domain"/>
    <property type="match status" value="1"/>
</dbReference>
<dbReference type="CDD" id="cd11452">
    <property type="entry name" value="bHLH_AtNAI1_like"/>
    <property type="match status" value="1"/>
</dbReference>
<dbReference type="InterPro" id="IPR036638">
    <property type="entry name" value="HLH_DNA-bd_sf"/>
</dbReference>
<keyword evidence="3" id="KW-0804">Transcription</keyword>
<dbReference type="SMART" id="SM00353">
    <property type="entry name" value="HLH"/>
    <property type="match status" value="1"/>
</dbReference>
<dbReference type="EMBL" id="JACGWL010001010">
    <property type="protein sequence ID" value="KAK4380850.1"/>
    <property type="molecule type" value="Genomic_DNA"/>
</dbReference>
<evidence type="ECO:0000256" key="1">
    <source>
        <dbReference type="ARBA" id="ARBA00004123"/>
    </source>
</evidence>
<dbReference type="PANTHER" id="PTHR45959">
    <property type="entry name" value="BHLH TRANSCRIPTION FACTOR"/>
    <property type="match status" value="1"/>
</dbReference>
<name>A0AAE1T2F6_9LAMI</name>
<keyword evidence="5" id="KW-0175">Coiled coil</keyword>
<keyword evidence="2" id="KW-0805">Transcription regulation</keyword>
<evidence type="ECO:0000256" key="2">
    <source>
        <dbReference type="ARBA" id="ARBA00023015"/>
    </source>
</evidence>
<organism evidence="7 8">
    <name type="scientific">Sesamum angolense</name>
    <dbReference type="NCBI Taxonomy" id="2727404"/>
    <lineage>
        <taxon>Eukaryota</taxon>
        <taxon>Viridiplantae</taxon>
        <taxon>Streptophyta</taxon>
        <taxon>Embryophyta</taxon>
        <taxon>Tracheophyta</taxon>
        <taxon>Spermatophyta</taxon>
        <taxon>Magnoliopsida</taxon>
        <taxon>eudicotyledons</taxon>
        <taxon>Gunneridae</taxon>
        <taxon>Pentapetalae</taxon>
        <taxon>asterids</taxon>
        <taxon>lamiids</taxon>
        <taxon>Lamiales</taxon>
        <taxon>Pedaliaceae</taxon>
        <taxon>Sesamum</taxon>
    </lineage>
</organism>
<feature type="domain" description="BHLH" evidence="6">
    <location>
        <begin position="175"/>
        <end position="224"/>
    </location>
</feature>
<protein>
    <submittedName>
        <fullName evidence="7">Transcription factor</fullName>
    </submittedName>
</protein>
<gene>
    <name evidence="7" type="ORF">Sango_3025200</name>
</gene>
<comment type="caution">
    <text evidence="7">The sequence shown here is derived from an EMBL/GenBank/DDBJ whole genome shotgun (WGS) entry which is preliminary data.</text>
</comment>
<proteinExistence type="predicted"/>
<accession>A0AAE1T2F6</accession>
<evidence type="ECO:0000259" key="6">
    <source>
        <dbReference type="PROSITE" id="PS50888"/>
    </source>
</evidence>
<reference evidence="7" key="1">
    <citation type="submission" date="2020-06" db="EMBL/GenBank/DDBJ databases">
        <authorList>
            <person name="Li T."/>
            <person name="Hu X."/>
            <person name="Zhang T."/>
            <person name="Song X."/>
            <person name="Zhang H."/>
            <person name="Dai N."/>
            <person name="Sheng W."/>
            <person name="Hou X."/>
            <person name="Wei L."/>
        </authorList>
    </citation>
    <scope>NUCLEOTIDE SEQUENCE</scope>
    <source>
        <strain evidence="7">K16</strain>
        <tissue evidence="7">Leaf</tissue>
    </source>
</reference>
<dbReference type="InterPro" id="IPR052610">
    <property type="entry name" value="bHLH_transcription_regulator"/>
</dbReference>
<dbReference type="AlphaFoldDB" id="A0AAE1T2F6"/>
<keyword evidence="8" id="KW-1185">Reference proteome</keyword>
<dbReference type="GO" id="GO:0005634">
    <property type="term" value="C:nucleus"/>
    <property type="evidence" value="ECO:0007669"/>
    <property type="project" value="UniProtKB-SubCell"/>
</dbReference>
<reference evidence="7" key="2">
    <citation type="journal article" date="2024" name="Plant">
        <title>Genomic evolution and insights into agronomic trait innovations of Sesamum species.</title>
        <authorList>
            <person name="Miao H."/>
            <person name="Wang L."/>
            <person name="Qu L."/>
            <person name="Liu H."/>
            <person name="Sun Y."/>
            <person name="Le M."/>
            <person name="Wang Q."/>
            <person name="Wei S."/>
            <person name="Zheng Y."/>
            <person name="Lin W."/>
            <person name="Duan Y."/>
            <person name="Cao H."/>
            <person name="Xiong S."/>
            <person name="Wang X."/>
            <person name="Wei L."/>
            <person name="Li C."/>
            <person name="Ma Q."/>
            <person name="Ju M."/>
            <person name="Zhao R."/>
            <person name="Li G."/>
            <person name="Mu C."/>
            <person name="Tian Q."/>
            <person name="Mei H."/>
            <person name="Zhang T."/>
            <person name="Gao T."/>
            <person name="Zhang H."/>
        </authorList>
    </citation>
    <scope>NUCLEOTIDE SEQUENCE</scope>
    <source>
        <strain evidence="7">K16</strain>
    </source>
</reference>
<evidence type="ECO:0000256" key="4">
    <source>
        <dbReference type="ARBA" id="ARBA00023242"/>
    </source>
</evidence>
<dbReference type="GO" id="GO:0046983">
    <property type="term" value="F:protein dimerization activity"/>
    <property type="evidence" value="ECO:0007669"/>
    <property type="project" value="InterPro"/>
</dbReference>
<evidence type="ECO:0000313" key="8">
    <source>
        <dbReference type="Proteomes" id="UP001289374"/>
    </source>
</evidence>
<evidence type="ECO:0000256" key="5">
    <source>
        <dbReference type="SAM" id="Coils"/>
    </source>
</evidence>
<comment type="subcellular location">
    <subcellularLocation>
        <location evidence="1">Nucleus</location>
    </subcellularLocation>
</comment>
<sequence length="360" mass="39777">MIMEISSFRTLADLGMEDPLFFQQWSVDPLDELSSVSIASAFGGDFHHSYTSQQAPAAQLGFKRAPEPSQAGENKPLKQLKTTTAAWNSCKPENMSTSPPPSSTVNLVNSGFNNISTITSPVVGMVKPKEETWSSSSTITFPSESIVSQASFGNQNCVLKPCQGAKRISTATRLAQAQDHILAERKRREKLSQRFIALSTLVPGLKKMDKASVLGDAIKYMKQLQDKVKSLEEQTKKRTMESVVFVKKYEVHNSGDHGENSSSDESFSSGPVITEQLPEIEARFCDKDVLISIHCEKRKGVLEKTVAEIEKLHLSVVNSSVMSFGESALNITVIAQKDEDFTMDMKELVKNLRATLKMFM</sequence>
<keyword evidence="4" id="KW-0539">Nucleus</keyword>
<dbReference type="Proteomes" id="UP001289374">
    <property type="component" value="Unassembled WGS sequence"/>
</dbReference>